<dbReference type="GO" id="GO:0007039">
    <property type="term" value="P:protein catabolic process in the vacuole"/>
    <property type="evidence" value="ECO:0007669"/>
    <property type="project" value="TreeGrafter"/>
</dbReference>
<gene>
    <name evidence="2" type="ORF">CcCBS67573_g03314</name>
</gene>
<sequence length="218" mass="24901">MPSAESESEYTATHPDALLKRETSCLYSGARFEGEQRSGRSAYQVAVTLQHVDLSRSYLCGYLNIKGLTEDWPELCTFFEAEVIGNRHSFLTRKWDADEKTDRQHWSKFPNFNTVEPYLKNDAFNYDFMNNDMVFMRWKEHFLVPDHKIKTISGASFAGFYYIAYQKSTESITGFYFHQNSEMFQYLTLKHVGGNGGGGGTEADRGTGVRGSAAFEFC</sequence>
<dbReference type="EMBL" id="QEAP01000082">
    <property type="protein sequence ID" value="TPX75395.1"/>
    <property type="molecule type" value="Genomic_DNA"/>
</dbReference>
<dbReference type="Proteomes" id="UP000320333">
    <property type="component" value="Unassembled WGS sequence"/>
</dbReference>
<dbReference type="Pfam" id="PF09783">
    <property type="entry name" value="Vac_ImportDeg"/>
    <property type="match status" value="1"/>
</dbReference>
<organism evidence="2 3">
    <name type="scientific">Chytriomyces confervae</name>
    <dbReference type="NCBI Taxonomy" id="246404"/>
    <lineage>
        <taxon>Eukaryota</taxon>
        <taxon>Fungi</taxon>
        <taxon>Fungi incertae sedis</taxon>
        <taxon>Chytridiomycota</taxon>
        <taxon>Chytridiomycota incertae sedis</taxon>
        <taxon>Chytridiomycetes</taxon>
        <taxon>Chytridiales</taxon>
        <taxon>Chytriomycetaceae</taxon>
        <taxon>Chytriomyces</taxon>
    </lineage>
</organism>
<dbReference type="OrthoDB" id="62at2759"/>
<comment type="caution">
    <text evidence="2">The sequence shown here is derived from an EMBL/GenBank/DDBJ whole genome shotgun (WGS) entry which is preliminary data.</text>
</comment>
<dbReference type="AlphaFoldDB" id="A0A507FIC7"/>
<dbReference type="STRING" id="246404.A0A507FIC7"/>
<accession>A0A507FIC7</accession>
<keyword evidence="3" id="KW-1185">Reference proteome</keyword>
<dbReference type="GO" id="GO:0043161">
    <property type="term" value="P:proteasome-mediated ubiquitin-dependent protein catabolic process"/>
    <property type="evidence" value="ECO:0007669"/>
    <property type="project" value="TreeGrafter"/>
</dbReference>
<dbReference type="GO" id="GO:0045721">
    <property type="term" value="P:negative regulation of gluconeogenesis"/>
    <property type="evidence" value="ECO:0007669"/>
    <property type="project" value="TreeGrafter"/>
</dbReference>
<dbReference type="PANTHER" id="PTHR14534">
    <property type="entry name" value="VACUOLAR IMPORT AND DEGRADATION PROTEIN 24"/>
    <property type="match status" value="1"/>
</dbReference>
<evidence type="ECO:0000313" key="3">
    <source>
        <dbReference type="Proteomes" id="UP000320333"/>
    </source>
</evidence>
<dbReference type="GO" id="GO:0034657">
    <property type="term" value="C:GID complex"/>
    <property type="evidence" value="ECO:0007669"/>
    <property type="project" value="TreeGrafter"/>
</dbReference>
<comment type="similarity">
    <text evidence="1">Belongs to the GID4/VID24 family.</text>
</comment>
<dbReference type="GO" id="GO:0006623">
    <property type="term" value="P:protein targeting to vacuole"/>
    <property type="evidence" value="ECO:0007669"/>
    <property type="project" value="TreeGrafter"/>
</dbReference>
<name>A0A507FIC7_9FUNG</name>
<evidence type="ECO:0000256" key="1">
    <source>
        <dbReference type="ARBA" id="ARBA00061469"/>
    </source>
</evidence>
<dbReference type="GO" id="GO:0005773">
    <property type="term" value="C:vacuole"/>
    <property type="evidence" value="ECO:0007669"/>
    <property type="project" value="GOC"/>
</dbReference>
<dbReference type="PANTHER" id="PTHR14534:SF3">
    <property type="entry name" value="GID COMPLEX SUBUNIT 4 HOMOLOG"/>
    <property type="match status" value="1"/>
</dbReference>
<reference evidence="2 3" key="1">
    <citation type="journal article" date="2019" name="Sci. Rep.">
        <title>Comparative genomics of chytrid fungi reveal insights into the obligate biotrophic and pathogenic lifestyle of Synchytrium endobioticum.</title>
        <authorList>
            <person name="van de Vossenberg B.T.L.H."/>
            <person name="Warris S."/>
            <person name="Nguyen H.D.T."/>
            <person name="van Gent-Pelzer M.P.E."/>
            <person name="Joly D.L."/>
            <person name="van de Geest H.C."/>
            <person name="Bonants P.J.M."/>
            <person name="Smith D.S."/>
            <person name="Levesque C.A."/>
            <person name="van der Lee T.A.J."/>
        </authorList>
    </citation>
    <scope>NUCLEOTIDE SEQUENCE [LARGE SCALE GENOMIC DNA]</scope>
    <source>
        <strain evidence="2 3">CBS 675.73</strain>
    </source>
</reference>
<proteinExistence type="inferred from homology"/>
<dbReference type="InterPro" id="IPR018618">
    <property type="entry name" value="GID4/10-like"/>
</dbReference>
<protein>
    <submittedName>
        <fullName evidence="2">Uncharacterized protein</fullName>
    </submittedName>
</protein>
<evidence type="ECO:0000313" key="2">
    <source>
        <dbReference type="EMBL" id="TPX75395.1"/>
    </source>
</evidence>